<keyword evidence="6" id="KW-0472">Membrane</keyword>
<dbReference type="OMA" id="DMIESSY"/>
<dbReference type="Gene3D" id="1.10.630.10">
    <property type="entry name" value="Cytochrome P450"/>
    <property type="match status" value="1"/>
</dbReference>
<accession>A0A166ZP41</accession>
<evidence type="ECO:0000313" key="8">
    <source>
        <dbReference type="Proteomes" id="UP000243498"/>
    </source>
</evidence>
<dbReference type="InterPro" id="IPR001128">
    <property type="entry name" value="Cyt_P450"/>
</dbReference>
<dbReference type="PANTHER" id="PTHR24305:SF96">
    <property type="entry name" value="CYTOCHROME P450 MONOOXYGENASE STCB-RELATED"/>
    <property type="match status" value="1"/>
</dbReference>
<keyword evidence="5" id="KW-0408">Iron</keyword>
<dbReference type="Pfam" id="PF00067">
    <property type="entry name" value="p450"/>
    <property type="match status" value="1"/>
</dbReference>
<evidence type="ECO:0000256" key="5">
    <source>
        <dbReference type="ARBA" id="ARBA00023004"/>
    </source>
</evidence>
<protein>
    <submittedName>
        <fullName evidence="7">Cytochrome P450</fullName>
    </submittedName>
</protein>
<evidence type="ECO:0000256" key="3">
    <source>
        <dbReference type="ARBA" id="ARBA00022723"/>
    </source>
</evidence>
<sequence>MVFHVVEHVPQLVGVALVATIFYATYSVLSNPTSKLPGPWYTKWTDLVANYQHIKGNKALYVHTLHQQYGPYVRIGPNEVAVADLDAVKTIYSTKETFRKTTFYKNLTAQPIESMFSTADVDYHRKLRRLLSAQLSESSLKWLVPTVSSRVELTIQRMKEELKIRGCVDVFKWSLFMATDVIGELSFGESFHMLEKGEKNQYIRDLEGVSALGAIRVSFPTVLALARQYALPVFKQTIQQAVRMIGYAEQSLQRYQSYIEEHPETTRQTFFTKMFQAREDEKLSFSEILINAQAFIVAGSDTTAHTLTYLLWSICQRPQLRDKLVEELRTLPGDFTEPGLRELPFLNQCIQETLRLYPSVPAALPRAVPPGGVEIGGYRLPSGTTVAAQAYTMHRQPEIFPNPDDFDPHRWDAPTKVMKEAFMPFGRGPRSVYSNEHVAC</sequence>
<keyword evidence="2" id="KW-0349">Heme</keyword>
<evidence type="ECO:0000256" key="6">
    <source>
        <dbReference type="SAM" id="Phobius"/>
    </source>
</evidence>
<dbReference type="STRING" id="1081105.A0A166ZP41"/>
<dbReference type="InterPro" id="IPR002401">
    <property type="entry name" value="Cyt_P450_E_grp-I"/>
</dbReference>
<dbReference type="OrthoDB" id="4936104at2759"/>
<dbReference type="InterPro" id="IPR036396">
    <property type="entry name" value="Cyt_P450_sf"/>
</dbReference>
<evidence type="ECO:0000256" key="2">
    <source>
        <dbReference type="ARBA" id="ARBA00022617"/>
    </source>
</evidence>
<proteinExistence type="inferred from homology"/>
<dbReference type="InterPro" id="IPR050121">
    <property type="entry name" value="Cytochrome_P450_monoxygenase"/>
</dbReference>
<dbReference type="GO" id="GO:0004497">
    <property type="term" value="F:monooxygenase activity"/>
    <property type="evidence" value="ECO:0007669"/>
    <property type="project" value="InterPro"/>
</dbReference>
<evidence type="ECO:0000313" key="7">
    <source>
        <dbReference type="EMBL" id="OAA38109.1"/>
    </source>
</evidence>
<keyword evidence="3" id="KW-0479">Metal-binding</keyword>
<reference evidence="7 8" key="1">
    <citation type="journal article" date="2016" name="Genome Biol. Evol.">
        <title>Divergent and convergent evolution of fungal pathogenicity.</title>
        <authorList>
            <person name="Shang Y."/>
            <person name="Xiao G."/>
            <person name="Zheng P."/>
            <person name="Cen K."/>
            <person name="Zhan S."/>
            <person name="Wang C."/>
        </authorList>
    </citation>
    <scope>NUCLEOTIDE SEQUENCE [LARGE SCALE GENOMIC DNA]</scope>
    <source>
        <strain evidence="7 8">RCEF 4871</strain>
    </source>
</reference>
<comment type="similarity">
    <text evidence="1">Belongs to the cytochrome P450 family.</text>
</comment>
<dbReference type="GO" id="GO:0020037">
    <property type="term" value="F:heme binding"/>
    <property type="evidence" value="ECO:0007669"/>
    <property type="project" value="InterPro"/>
</dbReference>
<dbReference type="SUPFAM" id="SSF48264">
    <property type="entry name" value="Cytochrome P450"/>
    <property type="match status" value="1"/>
</dbReference>
<evidence type="ECO:0000256" key="4">
    <source>
        <dbReference type="ARBA" id="ARBA00023002"/>
    </source>
</evidence>
<gene>
    <name evidence="7" type="ORF">NOR_06854</name>
</gene>
<dbReference type="Proteomes" id="UP000243498">
    <property type="component" value="Unassembled WGS sequence"/>
</dbReference>
<keyword evidence="6" id="KW-0812">Transmembrane</keyword>
<evidence type="ECO:0000256" key="1">
    <source>
        <dbReference type="ARBA" id="ARBA00010617"/>
    </source>
</evidence>
<organism evidence="7 8">
    <name type="scientific">Metarhizium rileyi (strain RCEF 4871)</name>
    <name type="common">Nomuraea rileyi</name>
    <dbReference type="NCBI Taxonomy" id="1649241"/>
    <lineage>
        <taxon>Eukaryota</taxon>
        <taxon>Fungi</taxon>
        <taxon>Dikarya</taxon>
        <taxon>Ascomycota</taxon>
        <taxon>Pezizomycotina</taxon>
        <taxon>Sordariomycetes</taxon>
        <taxon>Hypocreomycetidae</taxon>
        <taxon>Hypocreales</taxon>
        <taxon>Clavicipitaceae</taxon>
        <taxon>Metarhizium</taxon>
    </lineage>
</organism>
<feature type="transmembrane region" description="Helical" evidence="6">
    <location>
        <begin position="12"/>
        <end position="29"/>
    </location>
</feature>
<name>A0A166ZP41_METRR</name>
<dbReference type="AlphaFoldDB" id="A0A166ZP41"/>
<dbReference type="GO" id="GO:0005506">
    <property type="term" value="F:iron ion binding"/>
    <property type="evidence" value="ECO:0007669"/>
    <property type="project" value="InterPro"/>
</dbReference>
<dbReference type="PANTHER" id="PTHR24305">
    <property type="entry name" value="CYTOCHROME P450"/>
    <property type="match status" value="1"/>
</dbReference>
<keyword evidence="4" id="KW-0560">Oxidoreductase</keyword>
<keyword evidence="6" id="KW-1133">Transmembrane helix</keyword>
<keyword evidence="8" id="KW-1185">Reference proteome</keyword>
<dbReference type="GO" id="GO:0016705">
    <property type="term" value="F:oxidoreductase activity, acting on paired donors, with incorporation or reduction of molecular oxygen"/>
    <property type="evidence" value="ECO:0007669"/>
    <property type="project" value="InterPro"/>
</dbReference>
<dbReference type="PRINTS" id="PR00463">
    <property type="entry name" value="EP450I"/>
</dbReference>
<dbReference type="PRINTS" id="PR00385">
    <property type="entry name" value="P450"/>
</dbReference>
<comment type="caution">
    <text evidence="7">The sequence shown here is derived from an EMBL/GenBank/DDBJ whole genome shotgun (WGS) entry which is preliminary data.</text>
</comment>
<dbReference type="EMBL" id="AZHC01000027">
    <property type="protein sequence ID" value="OAA38109.1"/>
    <property type="molecule type" value="Genomic_DNA"/>
</dbReference>